<evidence type="ECO:0000256" key="10">
    <source>
        <dbReference type="ARBA" id="ARBA00022777"/>
    </source>
</evidence>
<dbReference type="KEGG" id="lpv:HYN51_11185"/>
<evidence type="ECO:0000256" key="6">
    <source>
        <dbReference type="ARBA" id="ARBA00015080"/>
    </source>
</evidence>
<dbReference type="HAMAP" id="MF_00215">
    <property type="entry name" value="Pantothen_kinase_1"/>
    <property type="match status" value="1"/>
</dbReference>
<dbReference type="Gene3D" id="3.40.50.300">
    <property type="entry name" value="P-loop containing nucleotide triphosphate hydrolases"/>
    <property type="match status" value="1"/>
</dbReference>
<evidence type="ECO:0000256" key="13">
    <source>
        <dbReference type="ARBA" id="ARBA00032866"/>
    </source>
</evidence>
<dbReference type="PIRSF" id="PIRSF000545">
    <property type="entry name" value="Pantothenate_kin"/>
    <property type="match status" value="1"/>
</dbReference>
<evidence type="ECO:0000256" key="4">
    <source>
        <dbReference type="ARBA" id="ARBA00006087"/>
    </source>
</evidence>
<accession>A0A2Y9TZV9</accession>
<keyword evidence="18" id="KW-1185">Reference proteome</keyword>
<dbReference type="Proteomes" id="UP000244908">
    <property type="component" value="Chromosome"/>
</dbReference>
<dbReference type="OrthoDB" id="1550976at2"/>
<sequence>MNNKQQLFTLSPYMEFSRKQWAALRDSEPLTLTEQEIISLKGINEDLSLDEVSQVYLPLSRLLNFYIDSNLQNQAVLERFLGIKNQRVPYIISVAGSVAVGKSTSARVLQALLSRWSKHRRVELVTTDGFLHPNHILRERDMMQKKGFPQSYDIQNLVRFVSDIKSGVPRVEAPVYSHLTYDILPGETQIIEQPDILILEGLNVLQSGMDYPQSPHRVFVSDFVDFSIYVDAKEDLLHQWYINRFLKFRQGAFSDPDSYFHSYAQLSEEEAVKIANNIWLEINGKNLIQNILPTRERASLILTKGENHAVEKVRLRK</sequence>
<dbReference type="InterPro" id="IPR006083">
    <property type="entry name" value="PRK/URK"/>
</dbReference>
<evidence type="ECO:0000313" key="18">
    <source>
        <dbReference type="Proteomes" id="UP000244908"/>
    </source>
</evidence>
<evidence type="ECO:0000256" key="15">
    <source>
        <dbReference type="RuleBase" id="RU003530"/>
    </source>
</evidence>
<evidence type="ECO:0000256" key="12">
    <source>
        <dbReference type="ARBA" id="ARBA00022993"/>
    </source>
</evidence>
<dbReference type="CDD" id="cd02025">
    <property type="entry name" value="PanK"/>
    <property type="match status" value="1"/>
</dbReference>
<keyword evidence="10 14" id="KW-0418">Kinase</keyword>
<comment type="pathway">
    <text evidence="3 14 15">Cofactor biosynthesis; coenzyme A biosynthesis; CoA from (R)-pantothenate: step 1/5.</text>
</comment>
<dbReference type="GO" id="GO:0005524">
    <property type="term" value="F:ATP binding"/>
    <property type="evidence" value="ECO:0007669"/>
    <property type="project" value="UniProtKB-UniRule"/>
</dbReference>
<evidence type="ECO:0000256" key="8">
    <source>
        <dbReference type="ARBA" id="ARBA00022679"/>
    </source>
</evidence>
<dbReference type="AlphaFoldDB" id="A0A2Y9TZV9"/>
<keyword evidence="8 14" id="KW-0808">Transferase</keyword>
<proteinExistence type="inferred from homology"/>
<dbReference type="FunFam" id="3.40.50.300:FF:000242">
    <property type="entry name" value="Pantothenate kinase"/>
    <property type="match status" value="1"/>
</dbReference>
<gene>
    <name evidence="14" type="primary">coaA</name>
    <name evidence="17" type="ORF">HYN51_11185</name>
</gene>
<comment type="catalytic activity">
    <reaction evidence="1 14 15">
        <text>(R)-pantothenate + ATP = (R)-4'-phosphopantothenate + ADP + H(+)</text>
        <dbReference type="Rhea" id="RHEA:16373"/>
        <dbReference type="ChEBI" id="CHEBI:10986"/>
        <dbReference type="ChEBI" id="CHEBI:15378"/>
        <dbReference type="ChEBI" id="CHEBI:29032"/>
        <dbReference type="ChEBI" id="CHEBI:30616"/>
        <dbReference type="ChEBI" id="CHEBI:456216"/>
        <dbReference type="EC" id="2.7.1.33"/>
    </reaction>
</comment>
<evidence type="ECO:0000256" key="3">
    <source>
        <dbReference type="ARBA" id="ARBA00005225"/>
    </source>
</evidence>
<dbReference type="GO" id="GO:0004594">
    <property type="term" value="F:pantothenate kinase activity"/>
    <property type="evidence" value="ECO:0007669"/>
    <property type="project" value="UniProtKB-UniRule"/>
</dbReference>
<dbReference type="UniPathway" id="UPA00241">
    <property type="reaction ID" value="UER00352"/>
</dbReference>
<dbReference type="EC" id="2.7.1.33" evidence="5 14"/>
<dbReference type="NCBIfam" id="TIGR00554">
    <property type="entry name" value="panK_bact"/>
    <property type="match status" value="1"/>
</dbReference>
<dbReference type="GO" id="GO:0005737">
    <property type="term" value="C:cytoplasm"/>
    <property type="evidence" value="ECO:0007669"/>
    <property type="project" value="UniProtKB-SubCell"/>
</dbReference>
<reference evidence="17 18" key="1">
    <citation type="journal article" date="2019" name="Int. J. Syst. Evol. Microbiol.">
        <title>Limnobaculum parvum gen. nov., sp. nov., isolated from a freshwater lake.</title>
        <authorList>
            <person name="Baek C."/>
            <person name="Shin S.K."/>
            <person name="Yi H."/>
        </authorList>
    </citation>
    <scope>NUCLEOTIDE SEQUENCE [LARGE SCALE GENOMIC DNA]</scope>
    <source>
        <strain evidence="17 18">HYN0051</strain>
    </source>
</reference>
<evidence type="ECO:0000256" key="5">
    <source>
        <dbReference type="ARBA" id="ARBA00012102"/>
    </source>
</evidence>
<dbReference type="InterPro" id="IPR027417">
    <property type="entry name" value="P-loop_NTPase"/>
</dbReference>
<evidence type="ECO:0000313" key="17">
    <source>
        <dbReference type="EMBL" id="AWH89070.1"/>
    </source>
</evidence>
<dbReference type="PANTHER" id="PTHR10285">
    <property type="entry name" value="URIDINE KINASE"/>
    <property type="match status" value="1"/>
</dbReference>
<dbReference type="SUPFAM" id="SSF52540">
    <property type="entry name" value="P-loop containing nucleoside triphosphate hydrolases"/>
    <property type="match status" value="1"/>
</dbReference>
<feature type="domain" description="Phosphoribulokinase/uridine kinase" evidence="16">
    <location>
        <begin position="91"/>
        <end position="246"/>
    </location>
</feature>
<evidence type="ECO:0000259" key="16">
    <source>
        <dbReference type="Pfam" id="PF00485"/>
    </source>
</evidence>
<evidence type="ECO:0000256" key="2">
    <source>
        <dbReference type="ARBA" id="ARBA00004496"/>
    </source>
</evidence>
<name>A0A2Y9TZV9_9GAMM</name>
<feature type="binding site" evidence="14">
    <location>
        <begin position="96"/>
        <end position="103"/>
    </location>
    <ligand>
        <name>ATP</name>
        <dbReference type="ChEBI" id="CHEBI:30616"/>
    </ligand>
</feature>
<evidence type="ECO:0000256" key="11">
    <source>
        <dbReference type="ARBA" id="ARBA00022840"/>
    </source>
</evidence>
<comment type="subcellular location">
    <subcellularLocation>
        <location evidence="2 14 15">Cytoplasm</location>
    </subcellularLocation>
</comment>
<keyword evidence="11 14" id="KW-0067">ATP-binding</keyword>
<evidence type="ECO:0000256" key="7">
    <source>
        <dbReference type="ARBA" id="ARBA00022490"/>
    </source>
</evidence>
<comment type="similarity">
    <text evidence="4 14 15">Belongs to the prokaryotic pantothenate kinase family.</text>
</comment>
<protein>
    <recommendedName>
        <fullName evidence="6 14">Pantothenate kinase</fullName>
        <ecNumber evidence="5 14">2.7.1.33</ecNumber>
    </recommendedName>
    <alternativeName>
        <fullName evidence="13 14">Pantothenic acid kinase</fullName>
    </alternativeName>
</protein>
<dbReference type="Pfam" id="PF00485">
    <property type="entry name" value="PRK"/>
    <property type="match status" value="1"/>
</dbReference>
<keyword evidence="12 14" id="KW-0173">Coenzyme A biosynthesis</keyword>
<evidence type="ECO:0000256" key="9">
    <source>
        <dbReference type="ARBA" id="ARBA00022741"/>
    </source>
</evidence>
<organism evidence="17 18">
    <name type="scientific">Limnobaculum parvum</name>
    <dbReference type="NCBI Taxonomy" id="2172103"/>
    <lineage>
        <taxon>Bacteria</taxon>
        <taxon>Pseudomonadati</taxon>
        <taxon>Pseudomonadota</taxon>
        <taxon>Gammaproteobacteria</taxon>
        <taxon>Enterobacterales</taxon>
        <taxon>Budviciaceae</taxon>
        <taxon>Limnobaculum</taxon>
    </lineage>
</organism>
<dbReference type="GO" id="GO:0015937">
    <property type="term" value="P:coenzyme A biosynthetic process"/>
    <property type="evidence" value="ECO:0007669"/>
    <property type="project" value="UniProtKB-UniRule"/>
</dbReference>
<dbReference type="EMBL" id="CP029185">
    <property type="protein sequence ID" value="AWH89070.1"/>
    <property type="molecule type" value="Genomic_DNA"/>
</dbReference>
<dbReference type="InterPro" id="IPR004566">
    <property type="entry name" value="PanK"/>
</dbReference>
<keyword evidence="7 14" id="KW-0963">Cytoplasm</keyword>
<evidence type="ECO:0000256" key="1">
    <source>
        <dbReference type="ARBA" id="ARBA00001206"/>
    </source>
</evidence>
<evidence type="ECO:0000256" key="14">
    <source>
        <dbReference type="HAMAP-Rule" id="MF_00215"/>
    </source>
</evidence>
<keyword evidence="9 14" id="KW-0547">Nucleotide-binding</keyword>
<dbReference type="RefSeq" id="WP_108901126.1">
    <property type="nucleotide sequence ID" value="NZ_CP029185.2"/>
</dbReference>